<dbReference type="STRING" id="1397694.GCA_000702585_01136"/>
<protein>
    <recommendedName>
        <fullName evidence="1">Bacterial Ig domain-containing protein</fullName>
    </recommendedName>
</protein>
<dbReference type="InterPro" id="IPR013783">
    <property type="entry name" value="Ig-like_fold"/>
</dbReference>
<evidence type="ECO:0000313" key="3">
    <source>
        <dbReference type="Proteomes" id="UP000254060"/>
    </source>
</evidence>
<organism evidence="2 3">
    <name type="scientific">Exiguobacterium aurantiacum</name>
    <dbReference type="NCBI Taxonomy" id="33987"/>
    <lineage>
        <taxon>Bacteria</taxon>
        <taxon>Bacillati</taxon>
        <taxon>Bacillota</taxon>
        <taxon>Bacilli</taxon>
        <taxon>Bacillales</taxon>
        <taxon>Bacillales Family XII. Incertae Sedis</taxon>
        <taxon>Exiguobacterium</taxon>
    </lineage>
</organism>
<sequence>MKRIVLWLMIGLMVVSLLQPIGVEAEELVVPEILEGDVGIQIALPTNGALKIQNESGKVLFQDRYVGRNVWAEINYRLEPGEKILFYLNNKLIAERIVKARSIGITTPVLNEITEDTYVVEGKATPGTIVEWYVNDLRIRTGENYNGRLSLPTTFNRLYVGDKILVRLVNDRGEVSPFAEKIVAAGNSSFDLTLDHYYGDQAEITGSALKDTKLYFERKDGTMIGQVTTSYDTRFSLILPVRLNVGEEIIVTPYSIWGREGTSKILNVRNPRAKLPWLTEEIRVGEENVSFYTDQHTAAYSTIQVRDQLDILLGTGVRVVHLNRKVEMDEVLTLTFFDHWDEKLGETKVKVLSRNEDENPTVESPSIDFVKTITNQTRWASLCTNPYIDGMYRIIALNDQGELLDYRYIDNYKCEMHLNKPLNAGTSFTVQIVDGRDGEVYHEEVIEVVEATKASSPIVQKITDRSTYIEGRVTETEWVEDNIITVNDATNRKLCETHVNFDRTFSCPLKGLLPAGTIVSITQTADGYYPSDPTVATVSRTFNEPTPPIVIVPPSEVKPGAPILHPVTSDALGLTGSGTPGLVVKAWNEFGFRLGEATVNTDGSFRIPLERKLPQGIGIRVVQLQDGKISDGAQTYVQEGENVTLRLMDTLTDASTRLTGHLERMAFTPVRVELRQGKTVLAKDETTFFFRLDFKPQTKPLTLVLIHADGNETTQTIQPLDTTPPTLATMSTLTDRSTRVFGRAEAGSTIVVRHDKKRLTTKTTTAGVYSLNLPKLRIGEVVTVQAMDEAGNTSSILQRTVLGVQAPLTATASSRVVTGKGEPGSLVRVFSNNKMIGKTVKVDAKGTYRVSIPTQPKGKRLLVTQQKTGYVKQTQTVIIK</sequence>
<proteinExistence type="predicted"/>
<dbReference type="NCBIfam" id="NF033510">
    <property type="entry name" value="Ca_tandemer"/>
    <property type="match status" value="1"/>
</dbReference>
<name>A0A377FS21_9BACL</name>
<dbReference type="EMBL" id="UGGP01000001">
    <property type="protein sequence ID" value="STO07276.1"/>
    <property type="molecule type" value="Genomic_DNA"/>
</dbReference>
<feature type="domain" description="Bacterial Ig" evidence="1">
    <location>
        <begin position="559"/>
        <end position="634"/>
    </location>
</feature>
<dbReference type="InterPro" id="IPR041498">
    <property type="entry name" value="Big_6"/>
</dbReference>
<evidence type="ECO:0000313" key="2">
    <source>
        <dbReference type="EMBL" id="STO07276.1"/>
    </source>
</evidence>
<evidence type="ECO:0000259" key="1">
    <source>
        <dbReference type="Pfam" id="PF17936"/>
    </source>
</evidence>
<reference evidence="2 3" key="1">
    <citation type="submission" date="2018-06" db="EMBL/GenBank/DDBJ databases">
        <authorList>
            <consortium name="Pathogen Informatics"/>
            <person name="Doyle S."/>
        </authorList>
    </citation>
    <scope>NUCLEOTIDE SEQUENCE [LARGE SCALE GENOMIC DNA]</scope>
    <source>
        <strain evidence="2 3">NCTC13163</strain>
    </source>
</reference>
<feature type="domain" description="Bacterial Ig" evidence="1">
    <location>
        <begin position="725"/>
        <end position="798"/>
    </location>
</feature>
<feature type="domain" description="Bacterial Ig" evidence="1">
    <location>
        <begin position="809"/>
        <end position="866"/>
    </location>
</feature>
<dbReference type="Proteomes" id="UP000254060">
    <property type="component" value="Unassembled WGS sequence"/>
</dbReference>
<gene>
    <name evidence="2" type="ORF">NCTC13163_00621</name>
</gene>
<dbReference type="AlphaFoldDB" id="A0A377FS21"/>
<accession>A0A377FS21</accession>
<dbReference type="Gene3D" id="2.60.40.10">
    <property type="entry name" value="Immunoglobulins"/>
    <property type="match status" value="2"/>
</dbReference>
<dbReference type="Pfam" id="PF17936">
    <property type="entry name" value="Big_6"/>
    <property type="match status" value="3"/>
</dbReference>